<evidence type="ECO:0000313" key="17">
    <source>
        <dbReference type="EMBL" id="TWH64072.1"/>
    </source>
</evidence>
<dbReference type="Gene3D" id="2.10.109.10">
    <property type="entry name" value="Umud Fragment, subunit A"/>
    <property type="match status" value="1"/>
</dbReference>
<dbReference type="InterPro" id="IPR039418">
    <property type="entry name" value="LexA-like"/>
</dbReference>
<feature type="site" description="Cleavage; by autolysis" evidence="13">
    <location>
        <begin position="85"/>
        <end position="86"/>
    </location>
</feature>
<dbReference type="Pfam" id="PF01726">
    <property type="entry name" value="LexA_DNA_bind"/>
    <property type="match status" value="1"/>
</dbReference>
<feature type="active site" description="For autocatalytic cleavage activity" evidence="13">
    <location>
        <position position="157"/>
    </location>
</feature>
<keyword evidence="5 13" id="KW-0227">DNA damage</keyword>
<dbReference type="EMBL" id="VLKG01000013">
    <property type="protein sequence ID" value="TWH64072.1"/>
    <property type="molecule type" value="Genomic_DNA"/>
</dbReference>
<dbReference type="InterPro" id="IPR006199">
    <property type="entry name" value="LexA_DNA-bd_dom"/>
</dbReference>
<dbReference type="PANTHER" id="PTHR33516">
    <property type="entry name" value="LEXA REPRESSOR"/>
    <property type="match status" value="1"/>
</dbReference>
<dbReference type="NCBIfam" id="TIGR00498">
    <property type="entry name" value="lexA"/>
    <property type="match status" value="1"/>
</dbReference>
<dbReference type="GO" id="GO:0003677">
    <property type="term" value="F:DNA binding"/>
    <property type="evidence" value="ECO:0007669"/>
    <property type="project" value="UniProtKB-UniRule"/>
</dbReference>
<dbReference type="GO" id="GO:0045892">
    <property type="term" value="P:negative regulation of DNA-templated transcription"/>
    <property type="evidence" value="ECO:0007669"/>
    <property type="project" value="UniProtKB-UniRule"/>
</dbReference>
<keyword evidence="3 13" id="KW-0678">Repressor</keyword>
<comment type="subunit">
    <text evidence="2 13">Homodimer.</text>
</comment>
<dbReference type="FunFam" id="1.10.10.10:FF:000009">
    <property type="entry name" value="LexA repressor"/>
    <property type="match status" value="1"/>
</dbReference>
<dbReference type="Gene3D" id="1.10.10.10">
    <property type="entry name" value="Winged helix-like DNA-binding domain superfamily/Winged helix DNA-binding domain"/>
    <property type="match status" value="1"/>
</dbReference>
<dbReference type="PRINTS" id="PR00726">
    <property type="entry name" value="LEXASERPTASE"/>
</dbReference>
<keyword evidence="9 13" id="KW-0238">DNA-binding</keyword>
<feature type="domain" description="LexA repressor DNA-binding" evidence="16">
    <location>
        <begin position="1"/>
        <end position="65"/>
    </location>
</feature>
<evidence type="ECO:0000256" key="4">
    <source>
        <dbReference type="ARBA" id="ARBA00022705"/>
    </source>
</evidence>
<dbReference type="InterPro" id="IPR036388">
    <property type="entry name" value="WH-like_DNA-bd_sf"/>
</dbReference>
<evidence type="ECO:0000313" key="18">
    <source>
        <dbReference type="Proteomes" id="UP000319627"/>
    </source>
</evidence>
<evidence type="ECO:0000256" key="9">
    <source>
        <dbReference type="ARBA" id="ARBA00023125"/>
    </source>
</evidence>
<dbReference type="OrthoDB" id="9802364at2"/>
<dbReference type="InterPro" id="IPR036286">
    <property type="entry name" value="LexA/Signal_pep-like_sf"/>
</dbReference>
<dbReference type="InterPro" id="IPR006197">
    <property type="entry name" value="Peptidase_S24_LexA"/>
</dbReference>
<dbReference type="Proteomes" id="UP000319627">
    <property type="component" value="Unassembled WGS sequence"/>
</dbReference>
<name>A0A562HZH1_9GAMM</name>
<sequence length="201" mass="22325">MHKLTLRQSEVLGFLKQYIEENSYPPTRAEIAQALGFKSVNAAEEHLKALNRKGVIQMTPGASRGLRIPELEQEQGLPIIGKVAAGFPILAQQHIEEYSCIKPNFFHPSADFLLKVTGYSMKGAGILDGDLLAVKTAQEARNGQIIIARLNNEVTVKKLRIEPNAIWLLAENSEFPHIKINPTDHEFSIEGISVGLIRKHL</sequence>
<keyword evidence="7 13" id="KW-0068">Autocatalytic cleavage</keyword>
<feature type="DNA-binding region" description="H-T-H motif" evidence="13">
    <location>
        <begin position="28"/>
        <end position="48"/>
    </location>
</feature>
<dbReference type="PANTHER" id="PTHR33516:SF2">
    <property type="entry name" value="LEXA REPRESSOR-RELATED"/>
    <property type="match status" value="1"/>
</dbReference>
<keyword evidence="10 13" id="KW-0804">Transcription</keyword>
<dbReference type="Pfam" id="PF00717">
    <property type="entry name" value="Peptidase_S24"/>
    <property type="match status" value="1"/>
</dbReference>
<feature type="domain" description="Peptidase S24/S26A/S26B/S26C" evidence="15">
    <location>
        <begin position="78"/>
        <end position="193"/>
    </location>
</feature>
<dbReference type="AlphaFoldDB" id="A0A562HZH1"/>
<dbReference type="EC" id="3.4.21.88" evidence="13"/>
<dbReference type="SUPFAM" id="SSF51306">
    <property type="entry name" value="LexA/Signal peptidase"/>
    <property type="match status" value="1"/>
</dbReference>
<dbReference type="GO" id="GO:0006508">
    <property type="term" value="P:proteolysis"/>
    <property type="evidence" value="ECO:0007669"/>
    <property type="project" value="InterPro"/>
</dbReference>
<evidence type="ECO:0000256" key="5">
    <source>
        <dbReference type="ARBA" id="ARBA00022763"/>
    </source>
</evidence>
<feature type="active site" description="For autocatalytic cleavage activity" evidence="13">
    <location>
        <position position="120"/>
    </location>
</feature>
<dbReference type="GO" id="GO:0006281">
    <property type="term" value="P:DNA repair"/>
    <property type="evidence" value="ECO:0007669"/>
    <property type="project" value="UniProtKB-UniRule"/>
</dbReference>
<accession>A0A562HZH1</accession>
<evidence type="ECO:0000256" key="8">
    <source>
        <dbReference type="ARBA" id="ARBA00023015"/>
    </source>
</evidence>
<keyword evidence="8 13" id="KW-0805">Transcription regulation</keyword>
<keyword evidence="6 13" id="KW-0378">Hydrolase</keyword>
<evidence type="ECO:0000259" key="16">
    <source>
        <dbReference type="Pfam" id="PF01726"/>
    </source>
</evidence>
<keyword evidence="12 13" id="KW-0742">SOS response</keyword>
<dbReference type="GO" id="GO:0004252">
    <property type="term" value="F:serine-type endopeptidase activity"/>
    <property type="evidence" value="ECO:0007669"/>
    <property type="project" value="UniProtKB-UniRule"/>
</dbReference>
<evidence type="ECO:0000256" key="2">
    <source>
        <dbReference type="ARBA" id="ARBA00011738"/>
    </source>
</evidence>
<comment type="function">
    <text evidence="13">Represses a number of genes involved in the response to DNA damage (SOS response), including recA and lexA. In the presence of single-stranded DNA, RecA interacts with LexA causing an autocatalytic cleavage which disrupts the DNA-binding part of LexA, leading to derepression of the SOS regulon and eventually DNA repair.</text>
</comment>
<keyword evidence="4 13" id="KW-0235">DNA replication</keyword>
<dbReference type="SUPFAM" id="SSF46785">
    <property type="entry name" value="Winged helix' DNA-binding domain"/>
    <property type="match status" value="1"/>
</dbReference>
<evidence type="ECO:0000256" key="3">
    <source>
        <dbReference type="ARBA" id="ARBA00022491"/>
    </source>
</evidence>
<evidence type="ECO:0000256" key="10">
    <source>
        <dbReference type="ARBA" id="ARBA00023163"/>
    </source>
</evidence>
<evidence type="ECO:0000256" key="11">
    <source>
        <dbReference type="ARBA" id="ARBA00023204"/>
    </source>
</evidence>
<evidence type="ECO:0000256" key="12">
    <source>
        <dbReference type="ARBA" id="ARBA00023236"/>
    </source>
</evidence>
<dbReference type="GO" id="GO:0009432">
    <property type="term" value="P:SOS response"/>
    <property type="evidence" value="ECO:0007669"/>
    <property type="project" value="UniProtKB-UniRule"/>
</dbReference>
<evidence type="ECO:0000256" key="14">
    <source>
        <dbReference type="RuleBase" id="RU003991"/>
    </source>
</evidence>
<protein>
    <recommendedName>
        <fullName evidence="13">LexA repressor</fullName>
        <ecNumber evidence="13">3.4.21.88</ecNumber>
    </recommendedName>
</protein>
<evidence type="ECO:0000256" key="7">
    <source>
        <dbReference type="ARBA" id="ARBA00022813"/>
    </source>
</evidence>
<dbReference type="RefSeq" id="WP_144572796.1">
    <property type="nucleotide sequence ID" value="NZ_VLKG01000013.1"/>
</dbReference>
<evidence type="ECO:0000256" key="13">
    <source>
        <dbReference type="HAMAP-Rule" id="MF_00015"/>
    </source>
</evidence>
<dbReference type="GO" id="GO:0006260">
    <property type="term" value="P:DNA replication"/>
    <property type="evidence" value="ECO:0007669"/>
    <property type="project" value="UniProtKB-UniRule"/>
</dbReference>
<reference evidence="17 18" key="1">
    <citation type="submission" date="2019-07" db="EMBL/GenBank/DDBJ databases">
        <title>Genomic Encyclopedia of Type Strains, Phase I: the one thousand microbial genomes (KMG-I) project.</title>
        <authorList>
            <person name="Kyrpides N."/>
        </authorList>
    </citation>
    <scope>NUCLEOTIDE SEQUENCE [LARGE SCALE GENOMIC DNA]</scope>
    <source>
        <strain evidence="17 18">DSM 375</strain>
    </source>
</reference>
<dbReference type="CDD" id="cd06529">
    <property type="entry name" value="S24_LexA-like"/>
    <property type="match status" value="1"/>
</dbReference>
<keyword evidence="11 13" id="KW-0234">DNA repair</keyword>
<evidence type="ECO:0000259" key="15">
    <source>
        <dbReference type="Pfam" id="PF00717"/>
    </source>
</evidence>
<comment type="similarity">
    <text evidence="1 13 14">Belongs to the peptidase S24 family.</text>
</comment>
<dbReference type="FunFam" id="2.10.109.10:FF:000001">
    <property type="entry name" value="LexA repressor"/>
    <property type="match status" value="1"/>
</dbReference>
<organism evidence="17 18">
    <name type="scientific">Azomonas agilis</name>
    <dbReference type="NCBI Taxonomy" id="116849"/>
    <lineage>
        <taxon>Bacteria</taxon>
        <taxon>Pseudomonadati</taxon>
        <taxon>Pseudomonadota</taxon>
        <taxon>Gammaproteobacteria</taxon>
        <taxon>Pseudomonadales</taxon>
        <taxon>Pseudomonadaceae</taxon>
        <taxon>Azomonas</taxon>
    </lineage>
</organism>
<comment type="caution">
    <text evidence="17">The sequence shown here is derived from an EMBL/GenBank/DDBJ whole genome shotgun (WGS) entry which is preliminary data.</text>
</comment>
<evidence type="ECO:0000256" key="1">
    <source>
        <dbReference type="ARBA" id="ARBA00007484"/>
    </source>
</evidence>
<keyword evidence="18" id="KW-1185">Reference proteome</keyword>
<comment type="catalytic activity">
    <reaction evidence="13">
        <text>Hydrolysis of Ala-|-Gly bond in repressor LexA.</text>
        <dbReference type="EC" id="3.4.21.88"/>
    </reaction>
</comment>
<dbReference type="HAMAP" id="MF_00015">
    <property type="entry name" value="LexA"/>
    <property type="match status" value="1"/>
</dbReference>
<proteinExistence type="inferred from homology"/>
<dbReference type="InterPro" id="IPR006200">
    <property type="entry name" value="LexA"/>
</dbReference>
<dbReference type="InterPro" id="IPR036390">
    <property type="entry name" value="WH_DNA-bd_sf"/>
</dbReference>
<dbReference type="InterPro" id="IPR015927">
    <property type="entry name" value="Peptidase_S24_S26A/B/C"/>
</dbReference>
<gene>
    <name evidence="13" type="primary">lexA</name>
    <name evidence="17" type="ORF">LX59_02746</name>
</gene>
<evidence type="ECO:0000256" key="6">
    <source>
        <dbReference type="ARBA" id="ARBA00022801"/>
    </source>
</evidence>
<dbReference type="InterPro" id="IPR050077">
    <property type="entry name" value="LexA_repressor"/>
</dbReference>